<accession>A0A4S9KMH0</accession>
<evidence type="ECO:0000313" key="2">
    <source>
        <dbReference type="EMBL" id="THY17092.1"/>
    </source>
</evidence>
<proteinExistence type="predicted"/>
<dbReference type="Proteomes" id="UP000306584">
    <property type="component" value="Unassembled WGS sequence"/>
</dbReference>
<dbReference type="EMBL" id="QZBD01000375">
    <property type="protein sequence ID" value="THY17092.1"/>
    <property type="molecule type" value="Genomic_DNA"/>
</dbReference>
<dbReference type="AlphaFoldDB" id="A0A4S9KMH0"/>
<feature type="compositionally biased region" description="Low complexity" evidence="1">
    <location>
        <begin position="1"/>
        <end position="14"/>
    </location>
</feature>
<organism evidence="2 3">
    <name type="scientific">Aureobasidium pullulans</name>
    <name type="common">Black yeast</name>
    <name type="synonym">Pullularia pullulans</name>
    <dbReference type="NCBI Taxonomy" id="5580"/>
    <lineage>
        <taxon>Eukaryota</taxon>
        <taxon>Fungi</taxon>
        <taxon>Dikarya</taxon>
        <taxon>Ascomycota</taxon>
        <taxon>Pezizomycotina</taxon>
        <taxon>Dothideomycetes</taxon>
        <taxon>Dothideomycetidae</taxon>
        <taxon>Dothideales</taxon>
        <taxon>Saccotheciaceae</taxon>
        <taxon>Aureobasidium</taxon>
    </lineage>
</organism>
<feature type="region of interest" description="Disordered" evidence="1">
    <location>
        <begin position="1"/>
        <end position="20"/>
    </location>
</feature>
<comment type="caution">
    <text evidence="2">The sequence shown here is derived from an EMBL/GenBank/DDBJ whole genome shotgun (WGS) entry which is preliminary data.</text>
</comment>
<name>A0A4S9KMH0_AURPU</name>
<evidence type="ECO:0000256" key="1">
    <source>
        <dbReference type="SAM" id="MobiDB-lite"/>
    </source>
</evidence>
<gene>
    <name evidence="2" type="ORF">D6D01_07571</name>
</gene>
<protein>
    <submittedName>
        <fullName evidence="2">Uncharacterized protein</fullName>
    </submittedName>
</protein>
<reference evidence="2 3" key="1">
    <citation type="submission" date="2018-10" db="EMBL/GenBank/DDBJ databases">
        <title>Fifty Aureobasidium pullulans genomes reveal a recombining polyextremotolerant generalist.</title>
        <authorList>
            <person name="Gostincar C."/>
            <person name="Turk M."/>
            <person name="Zajc J."/>
            <person name="Gunde-Cimerman N."/>
        </authorList>
    </citation>
    <scope>NUCLEOTIDE SEQUENCE [LARGE SCALE GENOMIC DNA]</scope>
    <source>
        <strain evidence="2 3">EXF-6604</strain>
    </source>
</reference>
<evidence type="ECO:0000313" key="3">
    <source>
        <dbReference type="Proteomes" id="UP000306584"/>
    </source>
</evidence>
<sequence>MPPRRAPSAPAGPRRVSRRLRGLPPSDEFTLYEARQYIHYMNVNVTKKIKYNLAKREDLGEWAYRVDRRNQRQHFFPGQIILAVHAHPQTVLDRAFNDQDVATTNQSPVAAKMRVMVVLHETFTSLLCLPMYTHRSNTPLPPARWGEMVSISYNLTWQGNTRWAGLPLRMTIHNTQYAQDSFIHLTEPIHVQLESRIRDVGYMSGGEYCRLTDLLQYKEDELRNQAFALYGATYNKYTLNSWQPTPGQRLNNTPLQSTMNSFAQMRWTLHG</sequence>